<dbReference type="Gene3D" id="3.40.50.20">
    <property type="match status" value="1"/>
</dbReference>
<feature type="domain" description="PglD N-terminal" evidence="3">
    <location>
        <begin position="1"/>
        <end position="77"/>
    </location>
</feature>
<dbReference type="InterPro" id="IPR050179">
    <property type="entry name" value="Trans_hexapeptide_repeat"/>
</dbReference>
<accession>A8FXY2</accession>
<dbReference type="InterPro" id="IPR020019">
    <property type="entry name" value="AcTrfase_PglD-like"/>
</dbReference>
<dbReference type="Pfam" id="PF14602">
    <property type="entry name" value="Hexapep_2"/>
    <property type="match status" value="2"/>
</dbReference>
<dbReference type="KEGG" id="sse:Ssed_3101"/>
<dbReference type="SUPFAM" id="SSF51161">
    <property type="entry name" value="Trimeric LpxA-like enzymes"/>
    <property type="match status" value="1"/>
</dbReference>
<feature type="binding site" evidence="2">
    <location>
        <position position="142"/>
    </location>
    <ligand>
        <name>acetyl-CoA</name>
        <dbReference type="ChEBI" id="CHEBI:57288"/>
    </ligand>
</feature>
<dbReference type="InterPro" id="IPR011004">
    <property type="entry name" value="Trimer_LpxA-like_sf"/>
</dbReference>
<reference evidence="4 5" key="1">
    <citation type="submission" date="2007-08" db="EMBL/GenBank/DDBJ databases">
        <title>Complete sequence of Shewanella sediminis HAW-EB3.</title>
        <authorList>
            <consortium name="US DOE Joint Genome Institute"/>
            <person name="Copeland A."/>
            <person name="Lucas S."/>
            <person name="Lapidus A."/>
            <person name="Barry K."/>
            <person name="Glavina del Rio T."/>
            <person name="Dalin E."/>
            <person name="Tice H."/>
            <person name="Pitluck S."/>
            <person name="Chertkov O."/>
            <person name="Brettin T."/>
            <person name="Bruce D."/>
            <person name="Detter J.C."/>
            <person name="Han C."/>
            <person name="Schmutz J."/>
            <person name="Larimer F."/>
            <person name="Land M."/>
            <person name="Hauser L."/>
            <person name="Kyrpides N."/>
            <person name="Kim E."/>
            <person name="Zhao J.-S."/>
            <person name="Richardson P."/>
        </authorList>
    </citation>
    <scope>NUCLEOTIDE SEQUENCE [LARGE SCALE GENOMIC DNA]</scope>
    <source>
        <strain evidence="4 5">HAW-EB3</strain>
    </source>
</reference>
<name>A8FXY2_SHESH</name>
<sequence length="206" mass="21634">MIGSGGHASVLADILLQQEYTLLAAISPDKGNSPLFKNIQHFDSDDDILQFSPDEVKLVNGLGSLPNQNLRNEIFDYFSQLGYQFETVISRDAIVSPYSSIAAGAQVLTGAIIQTGAMIGSNSIVNSGAIVEHNCHIGIHNHIAPGATICGGVHTGAHVHIGTGANVIQSVSIGKHSVVAAGATVTKDMPDNSIAYGYRSKIEIRS</sequence>
<dbReference type="PANTHER" id="PTHR43300">
    <property type="entry name" value="ACETYLTRANSFERASE"/>
    <property type="match status" value="1"/>
</dbReference>
<feature type="binding site" evidence="2">
    <location>
        <position position="63"/>
    </location>
    <ligand>
        <name>substrate</name>
    </ligand>
</feature>
<comment type="similarity">
    <text evidence="1">Belongs to the transferase hexapeptide repeat family.</text>
</comment>
<dbReference type="Pfam" id="PF17836">
    <property type="entry name" value="PglD_N"/>
    <property type="match status" value="1"/>
</dbReference>
<evidence type="ECO:0000256" key="2">
    <source>
        <dbReference type="PIRSR" id="PIRSR620019-2"/>
    </source>
</evidence>
<evidence type="ECO:0000313" key="4">
    <source>
        <dbReference type="EMBL" id="ABV37705.1"/>
    </source>
</evidence>
<keyword evidence="5" id="KW-1185">Reference proteome</keyword>
<dbReference type="InterPro" id="IPR041561">
    <property type="entry name" value="PglD_N"/>
</dbReference>
<dbReference type="HOGENOM" id="CLU_081811_2_3_6"/>
<evidence type="ECO:0000313" key="5">
    <source>
        <dbReference type="Proteomes" id="UP000002015"/>
    </source>
</evidence>
<organism evidence="4 5">
    <name type="scientific">Shewanella sediminis (strain HAW-EB3)</name>
    <dbReference type="NCBI Taxonomy" id="425104"/>
    <lineage>
        <taxon>Bacteria</taxon>
        <taxon>Pseudomonadati</taxon>
        <taxon>Pseudomonadota</taxon>
        <taxon>Gammaproteobacteria</taxon>
        <taxon>Alteromonadales</taxon>
        <taxon>Shewanellaceae</taxon>
        <taxon>Shewanella</taxon>
    </lineage>
</organism>
<evidence type="ECO:0000259" key="3">
    <source>
        <dbReference type="Pfam" id="PF17836"/>
    </source>
</evidence>
<proteinExistence type="inferred from homology"/>
<dbReference type="eggNOG" id="COG0110">
    <property type="taxonomic scope" value="Bacteria"/>
</dbReference>
<dbReference type="CDD" id="cd03360">
    <property type="entry name" value="LbH_AT_putative"/>
    <property type="match status" value="1"/>
</dbReference>
<dbReference type="Proteomes" id="UP000002015">
    <property type="component" value="Chromosome"/>
</dbReference>
<dbReference type="EMBL" id="CP000821">
    <property type="protein sequence ID" value="ABV37705.1"/>
    <property type="molecule type" value="Genomic_DNA"/>
</dbReference>
<dbReference type="STRING" id="425104.Ssed_3101"/>
<dbReference type="Gene3D" id="2.160.10.10">
    <property type="entry name" value="Hexapeptide repeat proteins"/>
    <property type="match status" value="1"/>
</dbReference>
<dbReference type="AlphaFoldDB" id="A8FXY2"/>
<dbReference type="NCBIfam" id="TIGR03570">
    <property type="entry name" value="NeuD_NnaD"/>
    <property type="match status" value="1"/>
</dbReference>
<evidence type="ECO:0000256" key="1">
    <source>
        <dbReference type="ARBA" id="ARBA00007274"/>
    </source>
</evidence>
<protein>
    <submittedName>
        <fullName evidence="4">Sialic acid biosynthesis protein NeuD</fullName>
    </submittedName>
</protein>
<dbReference type="PANTHER" id="PTHR43300:SF7">
    <property type="entry name" value="UDP-N-ACETYLBACILLOSAMINE N-ACETYLTRANSFERASE"/>
    <property type="match status" value="1"/>
</dbReference>
<gene>
    <name evidence="4" type="ordered locus">Ssed_3101</name>
</gene>
<dbReference type="InterPro" id="IPR001451">
    <property type="entry name" value="Hexapep"/>
</dbReference>